<keyword evidence="3 6" id="KW-0812">Transmembrane</keyword>
<sequence>MPLHNKIFVPIAQPITHQDKGISVKQRMGVGMVLSILAMVIAALVEIRRLVQSETVPRSILVTTTIENTNCGIFHC</sequence>
<keyword evidence="9" id="KW-1185">Reference proteome</keyword>
<dbReference type="GO" id="GO:0022857">
    <property type="term" value="F:transmembrane transporter activity"/>
    <property type="evidence" value="ECO:0007669"/>
    <property type="project" value="InterPro"/>
</dbReference>
<evidence type="ECO:0000256" key="6">
    <source>
        <dbReference type="SAM" id="Phobius"/>
    </source>
</evidence>
<comment type="similarity">
    <text evidence="2">Belongs to the major facilitator superfamily. Proton-dependent oligopeptide transporter (POT/PTR) (TC 2.A.17) family.</text>
</comment>
<evidence type="ECO:0000256" key="5">
    <source>
        <dbReference type="ARBA" id="ARBA00023136"/>
    </source>
</evidence>
<evidence type="ECO:0000256" key="1">
    <source>
        <dbReference type="ARBA" id="ARBA00004141"/>
    </source>
</evidence>
<dbReference type="InterPro" id="IPR000109">
    <property type="entry name" value="POT_fam"/>
</dbReference>
<dbReference type="EMBL" id="CM007376">
    <property type="protein sequence ID" value="OIV95674.1"/>
    <property type="molecule type" value="Genomic_DNA"/>
</dbReference>
<dbReference type="Gramene" id="OIV95674">
    <property type="protein sequence ID" value="OIV95674"/>
    <property type="gene ID" value="TanjilG_01468"/>
</dbReference>
<dbReference type="Proteomes" id="UP000188354">
    <property type="component" value="Chromosome LG14"/>
</dbReference>
<dbReference type="AlphaFoldDB" id="A0A1J7GD39"/>
<accession>A0A1J7GD39</accession>
<keyword evidence="4 6" id="KW-1133">Transmembrane helix</keyword>
<protein>
    <submittedName>
        <fullName evidence="8">Uncharacterized protein</fullName>
    </submittedName>
</protein>
<dbReference type="Pfam" id="PF00854">
    <property type="entry name" value="PTR2"/>
    <property type="match status" value="1"/>
</dbReference>
<evidence type="ECO:0000256" key="4">
    <source>
        <dbReference type="ARBA" id="ARBA00022989"/>
    </source>
</evidence>
<dbReference type="Gramene" id="OIV98253">
    <property type="protein sequence ID" value="OIV98253"/>
    <property type="gene ID" value="TanjilG_14842"/>
</dbReference>
<keyword evidence="5 6" id="KW-0472">Membrane</keyword>
<dbReference type="Gene3D" id="1.20.1250.20">
    <property type="entry name" value="MFS general substrate transporter like domains"/>
    <property type="match status" value="1"/>
</dbReference>
<feature type="transmembrane region" description="Helical" evidence="6">
    <location>
        <begin position="28"/>
        <end position="45"/>
    </location>
</feature>
<evidence type="ECO:0000313" key="8">
    <source>
        <dbReference type="EMBL" id="OIV98253.1"/>
    </source>
</evidence>
<name>A0A1J7GD39_LUPAN</name>
<proteinExistence type="inferred from homology"/>
<dbReference type="EMBL" id="CM007374">
    <property type="protein sequence ID" value="OIV98253.1"/>
    <property type="molecule type" value="Genomic_DNA"/>
</dbReference>
<organism evidence="8 9">
    <name type="scientific">Lupinus angustifolius</name>
    <name type="common">Narrow-leaved blue lupine</name>
    <dbReference type="NCBI Taxonomy" id="3871"/>
    <lineage>
        <taxon>Eukaryota</taxon>
        <taxon>Viridiplantae</taxon>
        <taxon>Streptophyta</taxon>
        <taxon>Embryophyta</taxon>
        <taxon>Tracheophyta</taxon>
        <taxon>Spermatophyta</taxon>
        <taxon>Magnoliopsida</taxon>
        <taxon>eudicotyledons</taxon>
        <taxon>Gunneridae</taxon>
        <taxon>Pentapetalae</taxon>
        <taxon>rosids</taxon>
        <taxon>fabids</taxon>
        <taxon>Fabales</taxon>
        <taxon>Fabaceae</taxon>
        <taxon>Papilionoideae</taxon>
        <taxon>50 kb inversion clade</taxon>
        <taxon>genistoids sensu lato</taxon>
        <taxon>core genistoids</taxon>
        <taxon>Genisteae</taxon>
        <taxon>Lupinus</taxon>
    </lineage>
</organism>
<gene>
    <name evidence="7" type="ORF">TanjilG_01468</name>
    <name evidence="8" type="ORF">TanjilG_14842</name>
</gene>
<evidence type="ECO:0000256" key="3">
    <source>
        <dbReference type="ARBA" id="ARBA00022692"/>
    </source>
</evidence>
<evidence type="ECO:0000313" key="7">
    <source>
        <dbReference type="EMBL" id="OIV95674.1"/>
    </source>
</evidence>
<dbReference type="InterPro" id="IPR036259">
    <property type="entry name" value="MFS_trans_sf"/>
</dbReference>
<evidence type="ECO:0000256" key="2">
    <source>
        <dbReference type="ARBA" id="ARBA00005982"/>
    </source>
</evidence>
<reference evidence="8 9" key="1">
    <citation type="journal article" date="2017" name="Plant Biotechnol. J.">
        <title>A comprehensive draft genome sequence for lupin (Lupinus angustifolius), an emerging health food: insights into plant-microbe interactions and legume evolution.</title>
        <authorList>
            <person name="Hane J.K."/>
            <person name="Ming Y."/>
            <person name="Kamphuis L.G."/>
            <person name="Nelson M.N."/>
            <person name="Garg G."/>
            <person name="Atkins C.A."/>
            <person name="Bayer P.E."/>
            <person name="Bravo A."/>
            <person name="Bringans S."/>
            <person name="Cannon S."/>
            <person name="Edwards D."/>
            <person name="Foley R."/>
            <person name="Gao L.L."/>
            <person name="Harrison M.J."/>
            <person name="Huang W."/>
            <person name="Hurgobin B."/>
            <person name="Li S."/>
            <person name="Liu C.W."/>
            <person name="McGrath A."/>
            <person name="Morahan G."/>
            <person name="Murray J."/>
            <person name="Weller J."/>
            <person name="Jian J."/>
            <person name="Singh K.B."/>
        </authorList>
    </citation>
    <scope>NUCLEOTIDE SEQUENCE [LARGE SCALE GENOMIC DNA]</scope>
    <source>
        <strain evidence="9">cv. Tanjil</strain>
        <tissue evidence="8">Whole plant</tissue>
    </source>
</reference>
<dbReference type="PANTHER" id="PTHR11654">
    <property type="entry name" value="OLIGOPEPTIDE TRANSPORTER-RELATED"/>
    <property type="match status" value="1"/>
</dbReference>
<dbReference type="Proteomes" id="UP000188354">
    <property type="component" value="Chromosome LG16"/>
</dbReference>
<evidence type="ECO:0000313" key="9">
    <source>
        <dbReference type="Proteomes" id="UP000188354"/>
    </source>
</evidence>
<comment type="subcellular location">
    <subcellularLocation>
        <location evidence="1">Membrane</location>
        <topology evidence="1">Multi-pass membrane protein</topology>
    </subcellularLocation>
</comment>
<dbReference type="GO" id="GO:0016020">
    <property type="term" value="C:membrane"/>
    <property type="evidence" value="ECO:0007669"/>
    <property type="project" value="UniProtKB-SubCell"/>
</dbReference>
<dbReference type="STRING" id="3871.A0A1J7GD39"/>